<gene>
    <name evidence="1" type="ORF">D6T64_10085</name>
</gene>
<dbReference type="NCBIfam" id="TIGR04088">
    <property type="entry name" value="cognate_SipW"/>
    <property type="match status" value="1"/>
</dbReference>
<dbReference type="OrthoDB" id="4950147at2"/>
<reference evidence="1 2" key="1">
    <citation type="submission" date="2018-09" db="EMBL/GenBank/DDBJ databases">
        <title>Novel species of Cryobacterium.</title>
        <authorList>
            <person name="Liu Q."/>
            <person name="Xin Y.-H."/>
        </authorList>
    </citation>
    <scope>NUCLEOTIDE SEQUENCE [LARGE SCALE GENOMIC DNA]</scope>
    <source>
        <strain evidence="1 2">Hh39</strain>
    </source>
</reference>
<sequence>MARHISGTKPSRRGKVMAILAGGAVIGLGTTATLASWTDTEWVFGGTTDVNGDIIPGVGTSIFEVEQNVSTPYVSTGFLQNETNPGESLIFTSTALALSPGTSTYAAVALRTVTASVGGDLTLQAAVPAAGFNAAADVDDLLWNALTVRASVTSAAVTCDASAFLSTVNAGAGPVIVASGALGTAIGTTDQSVSAASGNVQHYCFEVTLPTVPTVSGAYTVSDLQDRLVAPAWEFSAVSN</sequence>
<proteinExistence type="predicted"/>
<dbReference type="Proteomes" id="UP000272015">
    <property type="component" value="Unassembled WGS sequence"/>
</dbReference>
<evidence type="ECO:0000313" key="2">
    <source>
        <dbReference type="Proteomes" id="UP000272015"/>
    </source>
</evidence>
<keyword evidence="2" id="KW-1185">Reference proteome</keyword>
<protein>
    <submittedName>
        <fullName evidence="1">Acyl-CoA dehydrogenase</fullName>
    </submittedName>
</protein>
<dbReference type="AlphaFoldDB" id="A0A3A5MKS4"/>
<accession>A0A3A5MKS4</accession>
<dbReference type="RefSeq" id="WP_119974550.1">
    <property type="nucleotide sequence ID" value="NZ_JBHSQA010000001.1"/>
</dbReference>
<comment type="caution">
    <text evidence="1">The sequence shown here is derived from an EMBL/GenBank/DDBJ whole genome shotgun (WGS) entry which is preliminary data.</text>
</comment>
<organism evidence="1 2">
    <name type="scientific">Cryobacterium melibiosiphilum</name>
    <dbReference type="NCBI Taxonomy" id="995039"/>
    <lineage>
        <taxon>Bacteria</taxon>
        <taxon>Bacillati</taxon>
        <taxon>Actinomycetota</taxon>
        <taxon>Actinomycetes</taxon>
        <taxon>Micrococcales</taxon>
        <taxon>Microbacteriaceae</taxon>
        <taxon>Cryobacterium</taxon>
    </lineage>
</organism>
<dbReference type="EMBL" id="QZVS01000082">
    <property type="protein sequence ID" value="RJT88479.1"/>
    <property type="molecule type" value="Genomic_DNA"/>
</dbReference>
<evidence type="ECO:0000313" key="1">
    <source>
        <dbReference type="EMBL" id="RJT88479.1"/>
    </source>
</evidence>
<name>A0A3A5MKS4_9MICO</name>
<dbReference type="InterPro" id="IPR023833">
    <property type="entry name" value="Signal_pept_SipW-depend-type"/>
</dbReference>